<dbReference type="GO" id="GO:0006754">
    <property type="term" value="P:ATP biosynthetic process"/>
    <property type="evidence" value="ECO:0007669"/>
    <property type="project" value="TreeGrafter"/>
</dbReference>
<dbReference type="GO" id="GO:0006167">
    <property type="term" value="P:AMP biosynthetic process"/>
    <property type="evidence" value="ECO:0007669"/>
    <property type="project" value="TreeGrafter"/>
</dbReference>
<comment type="caution">
    <text evidence="4">The sequence shown here is derived from an EMBL/GenBank/DDBJ whole genome shotgun (WGS) entry which is preliminary data.</text>
</comment>
<dbReference type="PROSITE" id="PS00893">
    <property type="entry name" value="NUDIX_BOX"/>
    <property type="match status" value="1"/>
</dbReference>
<evidence type="ECO:0000259" key="3">
    <source>
        <dbReference type="PROSITE" id="PS51462"/>
    </source>
</evidence>
<proteinExistence type="inferred from homology"/>
<dbReference type="InterPro" id="IPR020084">
    <property type="entry name" value="NUDIX_hydrolase_CS"/>
</dbReference>
<dbReference type="InterPro" id="IPR051325">
    <property type="entry name" value="Nudix_hydrolase_domain"/>
</dbReference>
<dbReference type="Pfam" id="PF00293">
    <property type="entry name" value="NUDIX"/>
    <property type="match status" value="1"/>
</dbReference>
<dbReference type="SUPFAM" id="SSF55811">
    <property type="entry name" value="Nudix"/>
    <property type="match status" value="1"/>
</dbReference>
<dbReference type="PANTHER" id="PTHR21340:SF0">
    <property type="entry name" value="BIS(5'-NUCLEOSYL)-TETRAPHOSPHATASE [ASYMMETRICAL]"/>
    <property type="match status" value="1"/>
</dbReference>
<evidence type="ECO:0000256" key="1">
    <source>
        <dbReference type="ARBA" id="ARBA00022801"/>
    </source>
</evidence>
<sequence length="200" mass="23063">MQTVWYENKALVFASADPASDTPSLHIGSGRELNPAKLLQKFDNRNTLYVVSDDPARTLEEFCDTFRRVEAAGGVVENRDGEVLMMMRRGWWDLPKGHVEPGESHPQTALREVEEETGLHGVRLGEPLGTTQHFYRMHGRWEMKRTWWYAMRYDGQAPPVPQTEEDITAIHWLRGEELWRAVAASYGTIREVFDAYVRTK</sequence>
<organism evidence="4 5">
    <name type="scientific">Candidatus Tidjanibacter faecipullorum</name>
    <dbReference type="NCBI Taxonomy" id="2838766"/>
    <lineage>
        <taxon>Bacteria</taxon>
        <taxon>Pseudomonadati</taxon>
        <taxon>Bacteroidota</taxon>
        <taxon>Bacteroidia</taxon>
        <taxon>Bacteroidales</taxon>
        <taxon>Rikenellaceae</taxon>
        <taxon>Tidjanibacter</taxon>
    </lineage>
</organism>
<evidence type="ECO:0000313" key="4">
    <source>
        <dbReference type="EMBL" id="HIZ14625.1"/>
    </source>
</evidence>
<dbReference type="AlphaFoldDB" id="A0A9D2ILC6"/>
<dbReference type="GO" id="GO:0004081">
    <property type="term" value="F:bis(5'-nucleosyl)-tetraphosphatase (asymmetrical) activity"/>
    <property type="evidence" value="ECO:0007669"/>
    <property type="project" value="TreeGrafter"/>
</dbReference>
<dbReference type="EMBL" id="DXCC01000004">
    <property type="protein sequence ID" value="HIZ14625.1"/>
    <property type="molecule type" value="Genomic_DNA"/>
</dbReference>
<dbReference type="Gene3D" id="3.90.79.10">
    <property type="entry name" value="Nucleoside Triphosphate Pyrophosphohydrolase"/>
    <property type="match status" value="1"/>
</dbReference>
<comment type="similarity">
    <text evidence="2">Belongs to the Nudix hydrolase family.</text>
</comment>
<evidence type="ECO:0000313" key="5">
    <source>
        <dbReference type="Proteomes" id="UP000824014"/>
    </source>
</evidence>
<dbReference type="CDD" id="cd03673">
    <property type="entry name" value="NUDIX_Ap6A_hydrolase"/>
    <property type="match status" value="1"/>
</dbReference>
<dbReference type="Proteomes" id="UP000824014">
    <property type="component" value="Unassembled WGS sequence"/>
</dbReference>
<name>A0A9D2ILC6_9BACT</name>
<dbReference type="PROSITE" id="PS51462">
    <property type="entry name" value="NUDIX"/>
    <property type="match status" value="1"/>
</dbReference>
<dbReference type="InterPro" id="IPR015797">
    <property type="entry name" value="NUDIX_hydrolase-like_dom_sf"/>
</dbReference>
<keyword evidence="1 2" id="KW-0378">Hydrolase</keyword>
<gene>
    <name evidence="4" type="ORF">H9816_01740</name>
</gene>
<dbReference type="PRINTS" id="PR00502">
    <property type="entry name" value="NUDIXFAMILY"/>
</dbReference>
<feature type="domain" description="Nudix hydrolase" evidence="3">
    <location>
        <begin position="67"/>
        <end position="197"/>
    </location>
</feature>
<dbReference type="InterPro" id="IPR000086">
    <property type="entry name" value="NUDIX_hydrolase_dom"/>
</dbReference>
<protein>
    <submittedName>
        <fullName evidence="4">NUDIX domain-containing protein</fullName>
    </submittedName>
</protein>
<accession>A0A9D2ILC6</accession>
<evidence type="ECO:0000256" key="2">
    <source>
        <dbReference type="RuleBase" id="RU003476"/>
    </source>
</evidence>
<dbReference type="InterPro" id="IPR020476">
    <property type="entry name" value="Nudix_hydrolase"/>
</dbReference>
<dbReference type="PANTHER" id="PTHR21340">
    <property type="entry name" value="DIADENOSINE 5,5-P1,P4-TETRAPHOSPHATE PYROPHOSPHOHYDROLASE MUTT"/>
    <property type="match status" value="1"/>
</dbReference>
<reference evidence="4" key="2">
    <citation type="submission" date="2021-04" db="EMBL/GenBank/DDBJ databases">
        <authorList>
            <person name="Gilroy R."/>
        </authorList>
    </citation>
    <scope>NUCLEOTIDE SEQUENCE</scope>
    <source>
        <strain evidence="4">ChiHjej11B10-19426</strain>
    </source>
</reference>
<reference evidence="4" key="1">
    <citation type="journal article" date="2021" name="PeerJ">
        <title>Extensive microbial diversity within the chicken gut microbiome revealed by metagenomics and culture.</title>
        <authorList>
            <person name="Gilroy R."/>
            <person name="Ravi A."/>
            <person name="Getino M."/>
            <person name="Pursley I."/>
            <person name="Horton D.L."/>
            <person name="Alikhan N.F."/>
            <person name="Baker D."/>
            <person name="Gharbi K."/>
            <person name="Hall N."/>
            <person name="Watson M."/>
            <person name="Adriaenssens E.M."/>
            <person name="Foster-Nyarko E."/>
            <person name="Jarju S."/>
            <person name="Secka A."/>
            <person name="Antonio M."/>
            <person name="Oren A."/>
            <person name="Chaudhuri R.R."/>
            <person name="La Ragione R."/>
            <person name="Hildebrand F."/>
            <person name="Pallen M.J."/>
        </authorList>
    </citation>
    <scope>NUCLEOTIDE SEQUENCE</scope>
    <source>
        <strain evidence="4">ChiHjej11B10-19426</strain>
    </source>
</reference>